<organism evidence="2 3">
    <name type="scientific">Podospora didyma</name>
    <dbReference type="NCBI Taxonomy" id="330526"/>
    <lineage>
        <taxon>Eukaryota</taxon>
        <taxon>Fungi</taxon>
        <taxon>Dikarya</taxon>
        <taxon>Ascomycota</taxon>
        <taxon>Pezizomycotina</taxon>
        <taxon>Sordariomycetes</taxon>
        <taxon>Sordariomycetidae</taxon>
        <taxon>Sordariales</taxon>
        <taxon>Podosporaceae</taxon>
        <taxon>Podospora</taxon>
    </lineage>
</organism>
<reference evidence="2" key="1">
    <citation type="journal article" date="2023" name="Mol. Phylogenet. Evol.">
        <title>Genome-scale phylogeny and comparative genomics of the fungal order Sordariales.</title>
        <authorList>
            <person name="Hensen N."/>
            <person name="Bonometti L."/>
            <person name="Westerberg I."/>
            <person name="Brannstrom I.O."/>
            <person name="Guillou S."/>
            <person name="Cros-Aarteil S."/>
            <person name="Calhoun S."/>
            <person name="Haridas S."/>
            <person name="Kuo A."/>
            <person name="Mondo S."/>
            <person name="Pangilinan J."/>
            <person name="Riley R."/>
            <person name="LaButti K."/>
            <person name="Andreopoulos B."/>
            <person name="Lipzen A."/>
            <person name="Chen C."/>
            <person name="Yan M."/>
            <person name="Daum C."/>
            <person name="Ng V."/>
            <person name="Clum A."/>
            <person name="Steindorff A."/>
            <person name="Ohm R.A."/>
            <person name="Martin F."/>
            <person name="Silar P."/>
            <person name="Natvig D.O."/>
            <person name="Lalanne C."/>
            <person name="Gautier V."/>
            <person name="Ament-Velasquez S.L."/>
            <person name="Kruys A."/>
            <person name="Hutchinson M.I."/>
            <person name="Powell A.J."/>
            <person name="Barry K."/>
            <person name="Miller A.N."/>
            <person name="Grigoriev I.V."/>
            <person name="Debuchy R."/>
            <person name="Gladieux P."/>
            <person name="Hiltunen Thoren M."/>
            <person name="Johannesson H."/>
        </authorList>
    </citation>
    <scope>NUCLEOTIDE SEQUENCE</scope>
    <source>
        <strain evidence="2">CBS 232.78</strain>
    </source>
</reference>
<name>A0AAE0U4G1_9PEZI</name>
<dbReference type="Proteomes" id="UP001285441">
    <property type="component" value="Unassembled WGS sequence"/>
</dbReference>
<protein>
    <recommendedName>
        <fullName evidence="1">DUF6606 domain-containing protein</fullName>
    </recommendedName>
</protein>
<proteinExistence type="predicted"/>
<dbReference type="EMBL" id="JAULSW010000002">
    <property type="protein sequence ID" value="KAK3390606.1"/>
    <property type="molecule type" value="Genomic_DNA"/>
</dbReference>
<evidence type="ECO:0000313" key="3">
    <source>
        <dbReference type="Proteomes" id="UP001285441"/>
    </source>
</evidence>
<sequence length="211" mass="24070">MALWQGDKTWQNLFIVTSCDGGDDDDDNDFLVEPARIPLATFSDPSFTETLATFLEQASTEALDRFAARSRKAGASIPEARDSVNPALISQMFLPLLEAIGSSVQVPMLRKRIRDNVNLDKAELPWRRLPYWLVLRVAVQRHLYLALGNNKGRAYYKFLIYALLSQLLTDCAGELAPKMTILLRSKLCRRLAKLEMERAEEPLWFFSYQPK</sequence>
<dbReference type="AlphaFoldDB" id="A0AAE0U4G1"/>
<gene>
    <name evidence="2" type="ORF">B0H63DRAFT_557555</name>
</gene>
<reference evidence="2" key="2">
    <citation type="submission" date="2023-06" db="EMBL/GenBank/DDBJ databases">
        <authorList>
            <consortium name="Lawrence Berkeley National Laboratory"/>
            <person name="Haridas S."/>
            <person name="Hensen N."/>
            <person name="Bonometti L."/>
            <person name="Westerberg I."/>
            <person name="Brannstrom I.O."/>
            <person name="Guillou S."/>
            <person name="Cros-Aarteil S."/>
            <person name="Calhoun S."/>
            <person name="Kuo A."/>
            <person name="Mondo S."/>
            <person name="Pangilinan J."/>
            <person name="Riley R."/>
            <person name="LaButti K."/>
            <person name="Andreopoulos B."/>
            <person name="Lipzen A."/>
            <person name="Chen C."/>
            <person name="Yanf M."/>
            <person name="Daum C."/>
            <person name="Ng V."/>
            <person name="Clum A."/>
            <person name="Steindorff A."/>
            <person name="Ohm R."/>
            <person name="Martin F."/>
            <person name="Silar P."/>
            <person name="Natvig D."/>
            <person name="Lalanne C."/>
            <person name="Gautier V."/>
            <person name="Ament-velasquez S.L."/>
            <person name="Kruys A."/>
            <person name="Hutchinson M.I."/>
            <person name="Powell A.J."/>
            <person name="Barry K."/>
            <person name="Miller A.N."/>
            <person name="Grigoriev I.V."/>
            <person name="Debuchy R."/>
            <person name="Gladieux P."/>
            <person name="Thoren M.H."/>
            <person name="Johannesson H."/>
        </authorList>
    </citation>
    <scope>NUCLEOTIDE SEQUENCE</scope>
    <source>
        <strain evidence="2">CBS 232.78</strain>
    </source>
</reference>
<accession>A0AAE0U4G1</accession>
<feature type="domain" description="DUF6606" evidence="1">
    <location>
        <begin position="35"/>
        <end position="168"/>
    </location>
</feature>
<dbReference type="Pfam" id="PF20255">
    <property type="entry name" value="DUF6606"/>
    <property type="match status" value="1"/>
</dbReference>
<evidence type="ECO:0000313" key="2">
    <source>
        <dbReference type="EMBL" id="KAK3390606.1"/>
    </source>
</evidence>
<comment type="caution">
    <text evidence="2">The sequence shown here is derived from an EMBL/GenBank/DDBJ whole genome shotgun (WGS) entry which is preliminary data.</text>
</comment>
<dbReference type="InterPro" id="IPR046541">
    <property type="entry name" value="DUF6606"/>
</dbReference>
<evidence type="ECO:0000259" key="1">
    <source>
        <dbReference type="Pfam" id="PF20255"/>
    </source>
</evidence>
<keyword evidence="3" id="KW-1185">Reference proteome</keyword>